<gene>
    <name evidence="1" type="ORF">LCGC14_1549760</name>
</gene>
<proteinExistence type="predicted"/>
<dbReference type="EMBL" id="LAZR01011830">
    <property type="protein sequence ID" value="KKM58126.1"/>
    <property type="molecule type" value="Genomic_DNA"/>
</dbReference>
<evidence type="ECO:0000313" key="1">
    <source>
        <dbReference type="EMBL" id="KKM58126.1"/>
    </source>
</evidence>
<comment type="caution">
    <text evidence="1">The sequence shown here is derived from an EMBL/GenBank/DDBJ whole genome shotgun (WGS) entry which is preliminary data.</text>
</comment>
<dbReference type="AlphaFoldDB" id="A0A0F9L6M5"/>
<accession>A0A0F9L6M5</accession>
<sequence>MNKLQKLDIKLGEWASVVHFRLRFTRSLDECDKWLTPKFTAGQGGIEFRYYPGCARCIITVQDESGFSTYEGVVKVSSEGEAQKCSALALCLAVEKLIDSQSPSKSDKEIK</sequence>
<name>A0A0F9L6M5_9ZZZZ</name>
<organism evidence="1">
    <name type="scientific">marine sediment metagenome</name>
    <dbReference type="NCBI Taxonomy" id="412755"/>
    <lineage>
        <taxon>unclassified sequences</taxon>
        <taxon>metagenomes</taxon>
        <taxon>ecological metagenomes</taxon>
    </lineage>
</organism>
<reference evidence="1" key="1">
    <citation type="journal article" date="2015" name="Nature">
        <title>Complex archaea that bridge the gap between prokaryotes and eukaryotes.</title>
        <authorList>
            <person name="Spang A."/>
            <person name="Saw J.H."/>
            <person name="Jorgensen S.L."/>
            <person name="Zaremba-Niedzwiedzka K."/>
            <person name="Martijn J."/>
            <person name="Lind A.E."/>
            <person name="van Eijk R."/>
            <person name="Schleper C."/>
            <person name="Guy L."/>
            <person name="Ettema T.J."/>
        </authorList>
    </citation>
    <scope>NUCLEOTIDE SEQUENCE</scope>
</reference>
<protein>
    <submittedName>
        <fullName evidence="1">Uncharacterized protein</fullName>
    </submittedName>
</protein>